<evidence type="ECO:0000256" key="1">
    <source>
        <dbReference type="SAM" id="MobiDB-lite"/>
    </source>
</evidence>
<dbReference type="OrthoDB" id="5987191at2759"/>
<feature type="compositionally biased region" description="Pro residues" evidence="1">
    <location>
        <begin position="464"/>
        <end position="474"/>
    </location>
</feature>
<sequence length="530" mass="59619">MLFCHPADNHSEAKEHQSSVPTRVHYLGFNVTLHHRERVTRSTLRLYALITRVERRVRVVMKQSGDSSDAEGDAETVTVCQRDVYEMQNVWETFDVTSAVRYWLANPDEPQVLQILIESVFSTVGDGGDLDVATMPHTDIEPLLLVYSSVRHRRQSKEELDQMISHEYDNSVTKRQRRALPPDAHSRTKRQSGVESRLRRERRNTAAEEQEEESNQIWEGEQDYTGLPSHAHNSLADCNQNASTFTHNYHQPHLLTHIPTHIPHIPTYSSTHTYHTSLHHPPTPPPPTSTPSPTPSPHFHTITHPPPHFHTITHPPHIHTISQHPPKPTPPPHTPTAPSPPPPSLPHHHPSPPQANTTTTHKRSTHPLPLPHHHPTPTQSQPHHHTQTAPPQPTHPPHIHTITLTHPLPHFHTITPHPPPPPHPQPPPPPPPTSTPSPQPTPLPTHPLPPLPTITQHHHHPTHPHPPPPTPSPQTTPHDRPAFMNTPRSLPSCRRAAQGQAESQERVQEEATQGRLRGHRMAQVDHAPPA</sequence>
<protein>
    <recommendedName>
        <fullName evidence="2">TGF-beta propeptide domain-containing protein</fullName>
    </recommendedName>
</protein>
<dbReference type="InterPro" id="IPR001111">
    <property type="entry name" value="TGF-b_propeptide"/>
</dbReference>
<dbReference type="Proteomes" id="UP000283509">
    <property type="component" value="Unassembled WGS sequence"/>
</dbReference>
<comment type="caution">
    <text evidence="3">The sequence shown here is derived from an EMBL/GenBank/DDBJ whole genome shotgun (WGS) entry which is preliminary data.</text>
</comment>
<gene>
    <name evidence="3" type="ORF">C7M84_004451</name>
</gene>
<organism evidence="3 4">
    <name type="scientific">Penaeus vannamei</name>
    <name type="common">Whiteleg shrimp</name>
    <name type="synonym">Litopenaeus vannamei</name>
    <dbReference type="NCBI Taxonomy" id="6689"/>
    <lineage>
        <taxon>Eukaryota</taxon>
        <taxon>Metazoa</taxon>
        <taxon>Ecdysozoa</taxon>
        <taxon>Arthropoda</taxon>
        <taxon>Crustacea</taxon>
        <taxon>Multicrustacea</taxon>
        <taxon>Malacostraca</taxon>
        <taxon>Eumalacostraca</taxon>
        <taxon>Eucarida</taxon>
        <taxon>Decapoda</taxon>
        <taxon>Dendrobranchiata</taxon>
        <taxon>Penaeoidea</taxon>
        <taxon>Penaeidae</taxon>
        <taxon>Penaeus</taxon>
    </lineage>
</organism>
<feature type="domain" description="TGF-beta propeptide" evidence="2">
    <location>
        <begin position="13"/>
        <end position="119"/>
    </location>
</feature>
<reference evidence="3 4" key="1">
    <citation type="submission" date="2018-04" db="EMBL/GenBank/DDBJ databases">
        <authorList>
            <person name="Zhang X."/>
            <person name="Yuan J."/>
            <person name="Li F."/>
            <person name="Xiang J."/>
        </authorList>
    </citation>
    <scope>NUCLEOTIDE SEQUENCE [LARGE SCALE GENOMIC DNA]</scope>
    <source>
        <tissue evidence="3">Muscle</tissue>
    </source>
</reference>
<feature type="compositionally biased region" description="Low complexity" evidence="1">
    <location>
        <begin position="399"/>
        <end position="415"/>
    </location>
</feature>
<evidence type="ECO:0000313" key="3">
    <source>
        <dbReference type="EMBL" id="ROT76936.1"/>
    </source>
</evidence>
<feature type="compositionally biased region" description="Basic and acidic residues" evidence="1">
    <location>
        <begin position="157"/>
        <end position="169"/>
    </location>
</feature>
<evidence type="ECO:0000259" key="2">
    <source>
        <dbReference type="Pfam" id="PF00688"/>
    </source>
</evidence>
<feature type="region of interest" description="Disordered" evidence="1">
    <location>
        <begin position="157"/>
        <end position="218"/>
    </location>
</feature>
<feature type="compositionally biased region" description="Pro residues" evidence="1">
    <location>
        <begin position="416"/>
        <end position="452"/>
    </location>
</feature>
<feature type="compositionally biased region" description="Pro residues" evidence="1">
    <location>
        <begin position="325"/>
        <end position="345"/>
    </location>
</feature>
<dbReference type="EMBL" id="QCYY01001589">
    <property type="protein sequence ID" value="ROT76936.1"/>
    <property type="molecule type" value="Genomic_DNA"/>
</dbReference>
<feature type="compositionally biased region" description="Low complexity" evidence="1">
    <location>
        <begin position="297"/>
        <end position="324"/>
    </location>
</feature>
<dbReference type="AlphaFoldDB" id="A0A3R7PMN7"/>
<accession>A0A3R7PMN7</accession>
<name>A0A3R7PMN7_PENVA</name>
<proteinExistence type="predicted"/>
<feature type="compositionally biased region" description="Basic residues" evidence="1">
    <location>
        <begin position="360"/>
        <end position="375"/>
    </location>
</feature>
<feature type="region of interest" description="Disordered" evidence="1">
    <location>
        <begin position="266"/>
        <end position="530"/>
    </location>
</feature>
<keyword evidence="4" id="KW-1185">Reference proteome</keyword>
<dbReference type="Pfam" id="PF00688">
    <property type="entry name" value="TGFb_propeptide"/>
    <property type="match status" value="1"/>
</dbReference>
<reference evidence="3 4" key="2">
    <citation type="submission" date="2019-01" db="EMBL/GenBank/DDBJ databases">
        <title>The decoding of complex shrimp genome reveals the adaptation for benthos swimmer, frequently molting mechanism and breeding impact on genome.</title>
        <authorList>
            <person name="Sun Y."/>
            <person name="Gao Y."/>
            <person name="Yu Y."/>
        </authorList>
    </citation>
    <scope>NUCLEOTIDE SEQUENCE [LARGE SCALE GENOMIC DNA]</scope>
    <source>
        <tissue evidence="3">Muscle</tissue>
    </source>
</reference>
<feature type="compositionally biased region" description="Pro residues" evidence="1">
    <location>
        <begin position="281"/>
        <end position="296"/>
    </location>
</feature>
<dbReference type="Gene3D" id="2.60.120.970">
    <property type="match status" value="1"/>
</dbReference>
<evidence type="ECO:0000313" key="4">
    <source>
        <dbReference type="Proteomes" id="UP000283509"/>
    </source>
</evidence>
<dbReference type="STRING" id="6689.A0A3R7PMN7"/>
<feature type="compositionally biased region" description="Low complexity" evidence="1">
    <location>
        <begin position="266"/>
        <end position="280"/>
    </location>
</feature>
<dbReference type="PRINTS" id="PR01217">
    <property type="entry name" value="PRICHEXTENSN"/>
</dbReference>